<comment type="caution">
    <text evidence="3">The sequence shown here is derived from an EMBL/GenBank/DDBJ whole genome shotgun (WGS) entry which is preliminary data.</text>
</comment>
<dbReference type="InterPro" id="IPR011333">
    <property type="entry name" value="SKP1/BTB/POZ_sf"/>
</dbReference>
<reference evidence="3 4" key="1">
    <citation type="journal article" date="2020" name="ISME J.">
        <title>Uncovering the hidden diversity of litter-decomposition mechanisms in mushroom-forming fungi.</title>
        <authorList>
            <person name="Floudas D."/>
            <person name="Bentzer J."/>
            <person name="Ahren D."/>
            <person name="Johansson T."/>
            <person name="Persson P."/>
            <person name="Tunlid A."/>
        </authorList>
    </citation>
    <scope>NUCLEOTIDE SEQUENCE [LARGE SCALE GENOMIC DNA]</scope>
    <source>
        <strain evidence="3 4">CBS 101986</strain>
    </source>
</reference>
<proteinExistence type="predicted"/>
<keyword evidence="4" id="KW-1185">Reference proteome</keyword>
<dbReference type="SUPFAM" id="SSF54695">
    <property type="entry name" value="POZ domain"/>
    <property type="match status" value="1"/>
</dbReference>
<dbReference type="InterPro" id="IPR000210">
    <property type="entry name" value="BTB/POZ_dom"/>
</dbReference>
<dbReference type="Gene3D" id="3.30.710.10">
    <property type="entry name" value="Potassium Channel Kv1.1, Chain A"/>
    <property type="match status" value="1"/>
</dbReference>
<dbReference type="Pfam" id="PF00651">
    <property type="entry name" value="BTB"/>
    <property type="match status" value="1"/>
</dbReference>
<feature type="domain" description="BTB" evidence="2">
    <location>
        <begin position="30"/>
        <end position="104"/>
    </location>
</feature>
<organism evidence="3 4">
    <name type="scientific">Psilocybe cf. subviscida</name>
    <dbReference type="NCBI Taxonomy" id="2480587"/>
    <lineage>
        <taxon>Eukaryota</taxon>
        <taxon>Fungi</taxon>
        <taxon>Dikarya</taxon>
        <taxon>Basidiomycota</taxon>
        <taxon>Agaricomycotina</taxon>
        <taxon>Agaricomycetes</taxon>
        <taxon>Agaricomycetidae</taxon>
        <taxon>Agaricales</taxon>
        <taxon>Agaricineae</taxon>
        <taxon>Strophariaceae</taxon>
        <taxon>Psilocybe</taxon>
    </lineage>
</organism>
<feature type="compositionally biased region" description="Polar residues" evidence="1">
    <location>
        <begin position="271"/>
        <end position="290"/>
    </location>
</feature>
<name>A0A8H5BER5_9AGAR</name>
<accession>A0A8H5BER5</accession>
<evidence type="ECO:0000313" key="3">
    <source>
        <dbReference type="EMBL" id="KAF5321962.1"/>
    </source>
</evidence>
<feature type="compositionally biased region" description="Low complexity" evidence="1">
    <location>
        <begin position="376"/>
        <end position="402"/>
    </location>
</feature>
<sequence>MSNTANGTEEVPSGNFMTLSKHDTYYIPSADLSILVDHIQFKVHRYFFERESKFFASKLATPVTPGSALPGLDDPNAIILEQVTPEQFACFLWVFYNPKYSIYEAPIEKWATILTLSSTWSFPEVKSLSIRELEKKIMPDVKRIKLYHETKVDRNILLPRYAALIEREEPLTLEEGYDLGMETAFMIYRGREEARSARQPNGARSPSTPTIHGADLYEVIRDVFKIAPSEAVMEAEPIVPDNHNSTGALPPTEQQPTEQPPTEQPRAITQKPATATQKPAQKSQKQTHPLTTKKVAQKATEQAPPTSQKSKPAQPAPPTKAKTHQKQSEQRAAADEESKPDTPAVAQVESLVPVAASESTSGTVPPATNDPFGIWDDTPTVAATATPVETTTSTTDPSVETSSLFGDFGTYGSGRFF</sequence>
<dbReference type="AlphaFoldDB" id="A0A8H5BER5"/>
<gene>
    <name evidence="3" type="ORF">D9619_002082</name>
</gene>
<evidence type="ECO:0000313" key="4">
    <source>
        <dbReference type="Proteomes" id="UP000567179"/>
    </source>
</evidence>
<evidence type="ECO:0000256" key="1">
    <source>
        <dbReference type="SAM" id="MobiDB-lite"/>
    </source>
</evidence>
<feature type="compositionally biased region" description="Basic and acidic residues" evidence="1">
    <location>
        <begin position="326"/>
        <end position="340"/>
    </location>
</feature>
<dbReference type="Proteomes" id="UP000567179">
    <property type="component" value="Unassembled WGS sequence"/>
</dbReference>
<evidence type="ECO:0000259" key="2">
    <source>
        <dbReference type="PROSITE" id="PS50097"/>
    </source>
</evidence>
<feature type="region of interest" description="Disordered" evidence="1">
    <location>
        <begin position="239"/>
        <end position="406"/>
    </location>
</feature>
<dbReference type="PROSITE" id="PS50097">
    <property type="entry name" value="BTB"/>
    <property type="match status" value="1"/>
</dbReference>
<protein>
    <recommendedName>
        <fullName evidence="2">BTB domain-containing protein</fullName>
    </recommendedName>
</protein>
<dbReference type="OrthoDB" id="9997739at2759"/>
<dbReference type="EMBL" id="JAACJJ010000028">
    <property type="protein sequence ID" value="KAF5321962.1"/>
    <property type="molecule type" value="Genomic_DNA"/>
</dbReference>